<evidence type="ECO:0000313" key="3">
    <source>
        <dbReference type="Proteomes" id="UP000608850"/>
    </source>
</evidence>
<dbReference type="PROSITE" id="PS51257">
    <property type="entry name" value="PROKAR_LIPOPROTEIN"/>
    <property type="match status" value="1"/>
</dbReference>
<protein>
    <recommendedName>
        <fullName evidence="1">Archaeal Type IV pilin N-terminal domain-containing protein</fullName>
    </recommendedName>
</protein>
<organism evidence="2 3">
    <name type="scientific">Halarchaeum nitratireducens</name>
    <dbReference type="NCBI Taxonomy" id="489913"/>
    <lineage>
        <taxon>Archaea</taxon>
        <taxon>Methanobacteriati</taxon>
        <taxon>Methanobacteriota</taxon>
        <taxon>Stenosarchaea group</taxon>
        <taxon>Halobacteria</taxon>
        <taxon>Halobacteriales</taxon>
        <taxon>Halobacteriaceae</taxon>
    </lineage>
</organism>
<sequence>MTAQPRGIAPVVGTLLLLACCVVVSGVVAASLADTGADIAAPIPAAFDLAASADGTIALTYRSGPPLDVAALGITATVDGHPLRYQPSPPFVGQRGFDGAPTGPFNAASDATWHAGERATLRLAGTNAPQIHAGDRLTVRLTRAGLPIATVRTRVEPAQSSSGTRASVVIATSGL</sequence>
<feature type="domain" description="Archaeal Type IV pilin N-terminal" evidence="1">
    <location>
        <begin position="6"/>
        <end position="79"/>
    </location>
</feature>
<dbReference type="RefSeq" id="WP_188877578.1">
    <property type="nucleotide sequence ID" value="NZ_BMOQ01000003.1"/>
</dbReference>
<dbReference type="InterPro" id="IPR013373">
    <property type="entry name" value="Flagellin/pilin_N_arc"/>
</dbReference>
<dbReference type="Pfam" id="PF07790">
    <property type="entry name" value="Pilin_N"/>
    <property type="match status" value="1"/>
</dbReference>
<proteinExistence type="predicted"/>
<dbReference type="InterPro" id="IPR012859">
    <property type="entry name" value="Pilin_N_archaeal"/>
</dbReference>
<name>A0A830GB99_9EURY</name>
<accession>A0A830GB99</accession>
<dbReference type="Proteomes" id="UP000608850">
    <property type="component" value="Unassembled WGS sequence"/>
</dbReference>
<evidence type="ECO:0000259" key="1">
    <source>
        <dbReference type="Pfam" id="PF07790"/>
    </source>
</evidence>
<dbReference type="NCBIfam" id="TIGR02537">
    <property type="entry name" value="arch_flag_Nterm"/>
    <property type="match status" value="1"/>
</dbReference>
<dbReference type="OrthoDB" id="201989at2157"/>
<evidence type="ECO:0000313" key="2">
    <source>
        <dbReference type="EMBL" id="GGN12524.1"/>
    </source>
</evidence>
<keyword evidence="3" id="KW-1185">Reference proteome</keyword>
<gene>
    <name evidence="2" type="ORF">GCM10009021_10690</name>
</gene>
<reference evidence="2 3" key="1">
    <citation type="journal article" date="2019" name="Int. J. Syst. Evol. Microbiol.">
        <title>The Global Catalogue of Microorganisms (GCM) 10K type strain sequencing project: providing services to taxonomists for standard genome sequencing and annotation.</title>
        <authorList>
            <consortium name="The Broad Institute Genomics Platform"/>
            <consortium name="The Broad Institute Genome Sequencing Center for Infectious Disease"/>
            <person name="Wu L."/>
            <person name="Ma J."/>
        </authorList>
    </citation>
    <scope>NUCLEOTIDE SEQUENCE [LARGE SCALE GENOMIC DNA]</scope>
    <source>
        <strain evidence="2 3">JCM 16331</strain>
    </source>
</reference>
<dbReference type="EMBL" id="BMOQ01000003">
    <property type="protein sequence ID" value="GGN12524.1"/>
    <property type="molecule type" value="Genomic_DNA"/>
</dbReference>
<comment type="caution">
    <text evidence="2">The sequence shown here is derived from an EMBL/GenBank/DDBJ whole genome shotgun (WGS) entry which is preliminary data.</text>
</comment>
<dbReference type="AlphaFoldDB" id="A0A830GB99"/>